<gene>
    <name evidence="5" type="ORF">UFOPK3564_01307</name>
</gene>
<evidence type="ECO:0000256" key="2">
    <source>
        <dbReference type="ARBA" id="ARBA00023125"/>
    </source>
</evidence>
<feature type="domain" description="HTH tetR-type" evidence="4">
    <location>
        <begin position="25"/>
        <end position="84"/>
    </location>
</feature>
<keyword evidence="2" id="KW-0238">DNA-binding</keyword>
<dbReference type="EMBL" id="CAFBMK010000061">
    <property type="protein sequence ID" value="CAB4911951.1"/>
    <property type="molecule type" value="Genomic_DNA"/>
</dbReference>
<evidence type="ECO:0000256" key="1">
    <source>
        <dbReference type="ARBA" id="ARBA00023015"/>
    </source>
</evidence>
<dbReference type="PANTHER" id="PTHR47506">
    <property type="entry name" value="TRANSCRIPTIONAL REGULATORY PROTEIN"/>
    <property type="match status" value="1"/>
</dbReference>
<dbReference type="PANTHER" id="PTHR47506:SF1">
    <property type="entry name" value="HTH-TYPE TRANSCRIPTIONAL REGULATOR YJDC"/>
    <property type="match status" value="1"/>
</dbReference>
<reference evidence="5" key="1">
    <citation type="submission" date="2020-05" db="EMBL/GenBank/DDBJ databases">
        <authorList>
            <person name="Chiriac C."/>
            <person name="Salcher M."/>
            <person name="Ghai R."/>
            <person name="Kavagutti S V."/>
        </authorList>
    </citation>
    <scope>NUCLEOTIDE SEQUENCE</scope>
</reference>
<dbReference type="InterPro" id="IPR036271">
    <property type="entry name" value="Tet_transcr_reg_TetR-rel_C_sf"/>
</dbReference>
<sequence length="199" mass="20652">MDIPAPASEDAPDAGATPWSALDAAGKRARALEVAGDLFAREGLDASMPSLADAIGVGVGSIYRQIGRKEDVIAALVAQRIERVAEQFEEAAGAEDPWVALHDVTHAVVAEALDDHVTHEAWAISLEHPEVRAVRPRAAAGLEALVERARAHGALRADAGADDLRLAFRAAKEVEALGGGGAHRLADLVLRGMAADGGV</sequence>
<dbReference type="Gene3D" id="1.10.357.10">
    <property type="entry name" value="Tetracycline Repressor, domain 2"/>
    <property type="match status" value="1"/>
</dbReference>
<dbReference type="InterPro" id="IPR001647">
    <property type="entry name" value="HTH_TetR"/>
</dbReference>
<accession>A0A6J7GU38</accession>
<name>A0A6J7GU38_9ZZZZ</name>
<protein>
    <submittedName>
        <fullName evidence="5">Unannotated protein</fullName>
    </submittedName>
</protein>
<organism evidence="5">
    <name type="scientific">freshwater metagenome</name>
    <dbReference type="NCBI Taxonomy" id="449393"/>
    <lineage>
        <taxon>unclassified sequences</taxon>
        <taxon>metagenomes</taxon>
        <taxon>ecological metagenomes</taxon>
    </lineage>
</organism>
<evidence type="ECO:0000256" key="3">
    <source>
        <dbReference type="ARBA" id="ARBA00023163"/>
    </source>
</evidence>
<dbReference type="Pfam" id="PF00440">
    <property type="entry name" value="TetR_N"/>
    <property type="match status" value="1"/>
</dbReference>
<evidence type="ECO:0000313" key="5">
    <source>
        <dbReference type="EMBL" id="CAB4911951.1"/>
    </source>
</evidence>
<keyword evidence="3" id="KW-0804">Transcription</keyword>
<keyword evidence="1" id="KW-0805">Transcription regulation</keyword>
<proteinExistence type="predicted"/>
<dbReference type="SUPFAM" id="SSF48498">
    <property type="entry name" value="Tetracyclin repressor-like, C-terminal domain"/>
    <property type="match status" value="1"/>
</dbReference>
<dbReference type="AlphaFoldDB" id="A0A6J7GU38"/>
<dbReference type="PROSITE" id="PS50977">
    <property type="entry name" value="HTH_TETR_2"/>
    <property type="match status" value="1"/>
</dbReference>
<dbReference type="SUPFAM" id="SSF46689">
    <property type="entry name" value="Homeodomain-like"/>
    <property type="match status" value="1"/>
</dbReference>
<dbReference type="GO" id="GO:0003677">
    <property type="term" value="F:DNA binding"/>
    <property type="evidence" value="ECO:0007669"/>
    <property type="project" value="UniProtKB-KW"/>
</dbReference>
<dbReference type="InterPro" id="IPR009057">
    <property type="entry name" value="Homeodomain-like_sf"/>
</dbReference>
<evidence type="ECO:0000259" key="4">
    <source>
        <dbReference type="PROSITE" id="PS50977"/>
    </source>
</evidence>